<feature type="region of interest" description="Disordered" evidence="5">
    <location>
        <begin position="186"/>
        <end position="210"/>
    </location>
</feature>
<proteinExistence type="predicted"/>
<dbReference type="Gene3D" id="1.25.40.10">
    <property type="entry name" value="Tetratricopeptide repeat domain"/>
    <property type="match status" value="1"/>
</dbReference>
<dbReference type="InterPro" id="IPR019734">
    <property type="entry name" value="TPR_rpt"/>
</dbReference>
<dbReference type="OrthoDB" id="550101at2759"/>
<dbReference type="PROSITE" id="PS00518">
    <property type="entry name" value="ZF_RING_1"/>
    <property type="match status" value="1"/>
</dbReference>
<dbReference type="InterPro" id="IPR001841">
    <property type="entry name" value="Znf_RING"/>
</dbReference>
<evidence type="ECO:0000256" key="1">
    <source>
        <dbReference type="ARBA" id="ARBA00022723"/>
    </source>
</evidence>
<comment type="caution">
    <text evidence="7">The sequence shown here is derived from an EMBL/GenBank/DDBJ whole genome shotgun (WGS) entry which is preliminary data.</text>
</comment>
<dbReference type="SMART" id="SM00184">
    <property type="entry name" value="RING"/>
    <property type="match status" value="1"/>
</dbReference>
<dbReference type="PANTHER" id="PTHR14134:SF4">
    <property type="entry name" value="PROTEIN NCA1"/>
    <property type="match status" value="1"/>
</dbReference>
<evidence type="ECO:0000256" key="4">
    <source>
        <dbReference type="PROSITE-ProRule" id="PRU00175"/>
    </source>
</evidence>
<dbReference type="SUPFAM" id="SSF48452">
    <property type="entry name" value="TPR-like"/>
    <property type="match status" value="1"/>
</dbReference>
<accession>A0A8J4C407</accession>
<dbReference type="GO" id="GO:0061630">
    <property type="term" value="F:ubiquitin protein ligase activity"/>
    <property type="evidence" value="ECO:0007669"/>
    <property type="project" value="InterPro"/>
</dbReference>
<evidence type="ECO:0000259" key="6">
    <source>
        <dbReference type="PROSITE" id="PS50089"/>
    </source>
</evidence>
<dbReference type="Proteomes" id="UP000747110">
    <property type="component" value="Unassembled WGS sequence"/>
</dbReference>
<dbReference type="PANTHER" id="PTHR14134">
    <property type="entry name" value="E3 UBIQUITIN-PROTEIN LIGASE RAD18"/>
    <property type="match status" value="1"/>
</dbReference>
<feature type="domain" description="RING-type" evidence="6">
    <location>
        <begin position="22"/>
        <end position="56"/>
    </location>
</feature>
<dbReference type="GO" id="GO:0008270">
    <property type="term" value="F:zinc ion binding"/>
    <property type="evidence" value="ECO:0007669"/>
    <property type="project" value="UniProtKB-KW"/>
</dbReference>
<feature type="compositionally biased region" description="Low complexity" evidence="5">
    <location>
        <begin position="484"/>
        <end position="517"/>
    </location>
</feature>
<dbReference type="PROSITE" id="PS50089">
    <property type="entry name" value="ZF_RING_2"/>
    <property type="match status" value="1"/>
</dbReference>
<keyword evidence="2 4" id="KW-0863">Zinc-finger</keyword>
<dbReference type="SMART" id="SM00028">
    <property type="entry name" value="TPR"/>
    <property type="match status" value="2"/>
</dbReference>
<name>A0A8J4C407_9CHLO</name>
<dbReference type="EMBL" id="BNCP01000004">
    <property type="protein sequence ID" value="GIL72786.1"/>
    <property type="molecule type" value="Genomic_DNA"/>
</dbReference>
<dbReference type="GO" id="GO:0006513">
    <property type="term" value="P:protein monoubiquitination"/>
    <property type="evidence" value="ECO:0007669"/>
    <property type="project" value="InterPro"/>
</dbReference>
<dbReference type="GO" id="GO:0003697">
    <property type="term" value="F:single-stranded DNA binding"/>
    <property type="evidence" value="ECO:0007669"/>
    <property type="project" value="InterPro"/>
</dbReference>
<protein>
    <recommendedName>
        <fullName evidence="6">RING-type domain-containing protein</fullName>
    </recommendedName>
</protein>
<evidence type="ECO:0000256" key="2">
    <source>
        <dbReference type="ARBA" id="ARBA00022771"/>
    </source>
</evidence>
<dbReference type="EMBL" id="BNCQ01000006">
    <property type="protein sequence ID" value="GIL99268.1"/>
    <property type="molecule type" value="Genomic_DNA"/>
</dbReference>
<reference evidence="7" key="1">
    <citation type="journal article" date="2021" name="Proc. Natl. Acad. Sci. U.S.A.">
        <title>Three genomes in the algal genus Volvox reveal the fate of a haploid sex-determining region after a transition to homothallism.</title>
        <authorList>
            <person name="Yamamoto K."/>
            <person name="Hamaji T."/>
            <person name="Kawai-Toyooka H."/>
            <person name="Matsuzaki R."/>
            <person name="Takahashi F."/>
            <person name="Nishimura Y."/>
            <person name="Kawachi M."/>
            <person name="Noguchi H."/>
            <person name="Minakuchi Y."/>
            <person name="Umen J.G."/>
            <person name="Toyoda A."/>
            <person name="Nozaki H."/>
        </authorList>
    </citation>
    <scope>NUCLEOTIDE SEQUENCE</scope>
    <source>
        <strain evidence="8">NIES-3785</strain>
        <strain evidence="7">NIES-3786</strain>
    </source>
</reference>
<dbReference type="GO" id="GO:0005737">
    <property type="term" value="C:cytoplasm"/>
    <property type="evidence" value="ECO:0007669"/>
    <property type="project" value="UniProtKB-ARBA"/>
</dbReference>
<dbReference type="InterPro" id="IPR017907">
    <property type="entry name" value="Znf_RING_CS"/>
</dbReference>
<organism evidence="7 9">
    <name type="scientific">Volvox reticuliferus</name>
    <dbReference type="NCBI Taxonomy" id="1737510"/>
    <lineage>
        <taxon>Eukaryota</taxon>
        <taxon>Viridiplantae</taxon>
        <taxon>Chlorophyta</taxon>
        <taxon>core chlorophytes</taxon>
        <taxon>Chlorophyceae</taxon>
        <taxon>CS clade</taxon>
        <taxon>Chlamydomonadales</taxon>
        <taxon>Volvocaceae</taxon>
        <taxon>Volvox</taxon>
    </lineage>
</organism>
<dbReference type="Proteomes" id="UP000722791">
    <property type="component" value="Unassembled WGS sequence"/>
</dbReference>
<dbReference type="InterPro" id="IPR013083">
    <property type="entry name" value="Znf_RING/FYVE/PHD"/>
</dbReference>
<dbReference type="AlphaFoldDB" id="A0A8J4C407"/>
<evidence type="ECO:0000313" key="7">
    <source>
        <dbReference type="EMBL" id="GIL72786.1"/>
    </source>
</evidence>
<dbReference type="InterPro" id="IPR039577">
    <property type="entry name" value="Rad18"/>
</dbReference>
<dbReference type="GO" id="GO:0006301">
    <property type="term" value="P:DNA damage tolerance"/>
    <property type="evidence" value="ECO:0007669"/>
    <property type="project" value="InterPro"/>
</dbReference>
<keyword evidence="1" id="KW-0479">Metal-binding</keyword>
<dbReference type="Gene3D" id="3.30.40.10">
    <property type="entry name" value="Zinc/RING finger domain, C3HC4 (zinc finger)"/>
    <property type="match status" value="1"/>
</dbReference>
<evidence type="ECO:0000256" key="3">
    <source>
        <dbReference type="ARBA" id="ARBA00022833"/>
    </source>
</evidence>
<keyword evidence="9" id="KW-1185">Reference proteome</keyword>
<evidence type="ECO:0000313" key="8">
    <source>
        <dbReference type="EMBL" id="GIL99268.1"/>
    </source>
</evidence>
<dbReference type="SUPFAM" id="SSF57850">
    <property type="entry name" value="RING/U-box"/>
    <property type="match status" value="1"/>
</dbReference>
<gene>
    <name evidence="7" type="ORF">Vretifemale_3095</name>
    <name evidence="8" type="ORF">Vretimale_4430</name>
</gene>
<feature type="region of interest" description="Disordered" evidence="5">
    <location>
        <begin position="479"/>
        <end position="534"/>
    </location>
</feature>
<sequence length="568" mass="57805">MACPLGFGSAGAGKSELSPYHCVLCRGLLHDPVVTTGCRHTFCAFCVRRFRDCPTCGADIESTSPDTALASAINKILLGHAKLIPKTAGSVKVVPPPGVCPAAATASTAAISTKAASCPVAPASSSSAGTESQDPNLDLPSVLLQLALQSLAGGNPEAALARLDICADALCGPPPDTDAIDKHDLPRGSVPAEAASAPVQVGTPPAAARGTDTSIPAATSAENPDPILSRHLAAAQTSSETASRLGAILGCKADCYRRLGDSAAALHHYMSSLACLGFWRGRSREADSAMSVTHNKLGDQLFMLDRLTEAKEHYEAALQIRRRVVSTGIEVSSAAAGVGTSGSAKLGAHAGAAAETVMTPAEEAAQDLYDLAVSLCKVADVSFALHEERCRTAVPVLQQKPPPPGKGEASASAALAAAAAAVAAITTTTGSGMTQSQEQQKQDAPLTKLTELITEARGILLRQELLPYARACGLAAGQTSSPTGAGQLEAAAEASSSNAGRGSVKAEAGCSGSSSGARDAQGSSGYGEQQARSGSECLAPMLVSRYSKVWGVMEQLTGRLEELELSSR</sequence>
<feature type="compositionally biased region" description="Polar residues" evidence="5">
    <location>
        <begin position="521"/>
        <end position="533"/>
    </location>
</feature>
<dbReference type="InterPro" id="IPR011990">
    <property type="entry name" value="TPR-like_helical_dom_sf"/>
</dbReference>
<evidence type="ECO:0000256" key="5">
    <source>
        <dbReference type="SAM" id="MobiDB-lite"/>
    </source>
</evidence>
<evidence type="ECO:0000313" key="9">
    <source>
        <dbReference type="Proteomes" id="UP000747110"/>
    </source>
</evidence>
<keyword evidence="3" id="KW-0862">Zinc</keyword>